<protein>
    <submittedName>
        <fullName evidence="3">Transposase</fullName>
    </submittedName>
</protein>
<gene>
    <name evidence="3" type="ORF">Acaty_c0560</name>
</gene>
<evidence type="ECO:0000313" key="3">
    <source>
        <dbReference type="EMBL" id="AIA54445.1"/>
    </source>
</evidence>
<dbReference type="eggNOG" id="COG4372">
    <property type="taxonomic scope" value="Bacteria"/>
</dbReference>
<dbReference type="Proteomes" id="UP000005522">
    <property type="component" value="Chromosome"/>
</dbReference>
<dbReference type="EMBL" id="CP005986">
    <property type="protein sequence ID" value="AIA54445.1"/>
    <property type="molecule type" value="Genomic_DNA"/>
</dbReference>
<feature type="region of interest" description="Disordered" evidence="1">
    <location>
        <begin position="51"/>
        <end position="103"/>
    </location>
</feature>
<dbReference type="HOGENOM" id="CLU_1757068_0_0_6"/>
<dbReference type="RefSeq" id="WP_004870694.1">
    <property type="nucleotide sequence ID" value="NZ_CP005986.1"/>
</dbReference>
<evidence type="ECO:0000313" key="4">
    <source>
        <dbReference type="Proteomes" id="UP000005522"/>
    </source>
</evidence>
<evidence type="ECO:0000259" key="2">
    <source>
        <dbReference type="Pfam" id="PF13007"/>
    </source>
</evidence>
<proteinExistence type="predicted"/>
<accession>A0A059ZS04</accession>
<feature type="domain" description="Transposase TnpC homeodomain" evidence="2">
    <location>
        <begin position="36"/>
        <end position="94"/>
    </location>
</feature>
<dbReference type="InterPro" id="IPR024463">
    <property type="entry name" value="Transposase_TnpC_homeodom"/>
</dbReference>
<feature type="compositionally biased region" description="Basic and acidic residues" evidence="1">
    <location>
        <begin position="92"/>
        <end position="103"/>
    </location>
</feature>
<dbReference type="Pfam" id="PF13007">
    <property type="entry name" value="LZ_Tnp_IS66"/>
    <property type="match status" value="1"/>
</dbReference>
<sequence>METAEIPIPKTYPEALAAWQLQRALNAAIQEELQGLQQQLDWLRRQVFGQKSERRVPPPPVEQLSLGQDFSADEAPQAPLRSVAAHTRRASRHPEDRAESLPFFDEGRVPIETILLPAPEAEGLDPGSYEVIDTKVSYRLAQRPGSYV</sequence>
<evidence type="ECO:0000256" key="1">
    <source>
        <dbReference type="SAM" id="MobiDB-lite"/>
    </source>
</evidence>
<reference evidence="3 4" key="1">
    <citation type="journal article" date="2009" name="J. Bacteriol.">
        <title>Draft genome sequence of the extremely acidophilic bacterium Acidithiobacillus caldus ATCC 51756 reveals metabolic versatility in the genus Acidithiobacillus.</title>
        <authorList>
            <person name="Valdes J."/>
            <person name="Quatrini R."/>
            <person name="Hallberg K."/>
            <person name="Dopson M."/>
            <person name="Valenzuela P.D."/>
            <person name="Holmes D.S."/>
        </authorList>
    </citation>
    <scope>NUCLEOTIDE SEQUENCE [LARGE SCALE GENOMIC DNA]</scope>
    <source>
        <strain evidence="4">ATCC 51756 / DSM 8584 / KU</strain>
    </source>
</reference>
<dbReference type="KEGG" id="acz:Acaty_c0560"/>
<dbReference type="AlphaFoldDB" id="A0A059ZS04"/>
<organism evidence="3 4">
    <name type="scientific">Acidithiobacillus caldus (strain ATCC 51756 / DSM 8584 / KU)</name>
    <dbReference type="NCBI Taxonomy" id="637389"/>
    <lineage>
        <taxon>Bacteria</taxon>
        <taxon>Pseudomonadati</taxon>
        <taxon>Pseudomonadota</taxon>
        <taxon>Acidithiobacillia</taxon>
        <taxon>Acidithiobacillales</taxon>
        <taxon>Acidithiobacillaceae</taxon>
        <taxon>Acidithiobacillus</taxon>
    </lineage>
</organism>
<name>A0A059ZS04_ACICK</name>